<evidence type="ECO:0000256" key="6">
    <source>
        <dbReference type="ARBA" id="ARBA00023274"/>
    </source>
</evidence>
<keyword evidence="4" id="KW-0689">Ribosomal protein</keyword>
<keyword evidence="3" id="KW-0809">Transit peptide</keyword>
<reference evidence="8" key="1">
    <citation type="submission" date="2023-06" db="EMBL/GenBank/DDBJ databases">
        <authorList>
            <consortium name="Lawrence Berkeley National Laboratory"/>
            <person name="Ahrendt S."/>
            <person name="Sahu N."/>
            <person name="Indic B."/>
            <person name="Wong-Bajracharya J."/>
            <person name="Merenyi Z."/>
            <person name="Ke H.-M."/>
            <person name="Monk M."/>
            <person name="Kocsube S."/>
            <person name="Drula E."/>
            <person name="Lipzen A."/>
            <person name="Balint B."/>
            <person name="Henrissat B."/>
            <person name="Andreopoulos B."/>
            <person name="Martin F.M."/>
            <person name="Harder C.B."/>
            <person name="Rigling D."/>
            <person name="Ford K.L."/>
            <person name="Foster G.D."/>
            <person name="Pangilinan J."/>
            <person name="Papanicolaou A."/>
            <person name="Barry K."/>
            <person name="LaButti K."/>
            <person name="Viragh M."/>
            <person name="Koriabine M."/>
            <person name="Yan M."/>
            <person name="Riley R."/>
            <person name="Champramary S."/>
            <person name="Plett K.L."/>
            <person name="Tsai I.J."/>
            <person name="Slot J."/>
            <person name="Sipos G."/>
            <person name="Plett J."/>
            <person name="Nagy L.G."/>
            <person name="Grigoriev I.V."/>
        </authorList>
    </citation>
    <scope>NUCLEOTIDE SEQUENCE</scope>
    <source>
        <strain evidence="8">FPL87.14</strain>
    </source>
</reference>
<evidence type="ECO:0000313" key="8">
    <source>
        <dbReference type="EMBL" id="KAK0439530.1"/>
    </source>
</evidence>
<gene>
    <name evidence="8" type="ORF">EV421DRAFT_841491</name>
</gene>
<dbReference type="Pfam" id="PF09809">
    <property type="entry name" value="MRP-L27"/>
    <property type="match status" value="1"/>
</dbReference>
<proteinExistence type="inferred from homology"/>
<evidence type="ECO:0000256" key="5">
    <source>
        <dbReference type="ARBA" id="ARBA00023128"/>
    </source>
</evidence>
<evidence type="ECO:0000256" key="2">
    <source>
        <dbReference type="ARBA" id="ARBA00010152"/>
    </source>
</evidence>
<name>A0AA39JCM4_9AGAR</name>
<keyword evidence="6" id="KW-0687">Ribonucleoprotein</keyword>
<protein>
    <recommendedName>
        <fullName evidence="10">Ribosomal protein L27</fullName>
    </recommendedName>
</protein>
<accession>A0AA39JCM4</accession>
<evidence type="ECO:0000256" key="7">
    <source>
        <dbReference type="SAM" id="MobiDB-lite"/>
    </source>
</evidence>
<sequence>MFPTLARLSKASRRPLTSKRAGKDFYKGTRQTALPGGPRTGAPGKHVIRGKAKYRLLDEKVRIFIAPPIEAIESSPLKPYVARSVHLTKEEERAAFGKFATNGGLTPEHFLRVMRRAAGQRQGQGKNKTPSNELAVADSSAVPTSVTETPSGKKPRELSVL</sequence>
<evidence type="ECO:0000256" key="4">
    <source>
        <dbReference type="ARBA" id="ARBA00022980"/>
    </source>
</evidence>
<dbReference type="InterPro" id="IPR019189">
    <property type="entry name" value="Ribosomal_mL41"/>
</dbReference>
<evidence type="ECO:0000256" key="1">
    <source>
        <dbReference type="ARBA" id="ARBA00004173"/>
    </source>
</evidence>
<keyword evidence="9" id="KW-1185">Reference proteome</keyword>
<dbReference type="GO" id="GO:0003735">
    <property type="term" value="F:structural constituent of ribosome"/>
    <property type="evidence" value="ECO:0007669"/>
    <property type="project" value="InterPro"/>
</dbReference>
<dbReference type="GO" id="GO:0005762">
    <property type="term" value="C:mitochondrial large ribosomal subunit"/>
    <property type="evidence" value="ECO:0007669"/>
    <property type="project" value="InterPro"/>
</dbReference>
<feature type="region of interest" description="Disordered" evidence="7">
    <location>
        <begin position="1"/>
        <end position="45"/>
    </location>
</feature>
<feature type="compositionally biased region" description="Polar residues" evidence="7">
    <location>
        <begin position="141"/>
        <end position="150"/>
    </location>
</feature>
<comment type="caution">
    <text evidence="8">The sequence shown here is derived from an EMBL/GenBank/DDBJ whole genome shotgun (WGS) entry which is preliminary data.</text>
</comment>
<dbReference type="PANTHER" id="PTHR21338">
    <property type="entry name" value="MITOCHONDRIAL RIBOSOMAL PROTEIN L41"/>
    <property type="match status" value="1"/>
</dbReference>
<keyword evidence="5" id="KW-0496">Mitochondrion</keyword>
<dbReference type="Proteomes" id="UP001175226">
    <property type="component" value="Unassembled WGS sequence"/>
</dbReference>
<feature type="compositionally biased region" description="Polar residues" evidence="7">
    <location>
        <begin position="121"/>
        <end position="132"/>
    </location>
</feature>
<evidence type="ECO:0000313" key="9">
    <source>
        <dbReference type="Proteomes" id="UP001175226"/>
    </source>
</evidence>
<dbReference type="AlphaFoldDB" id="A0AA39JCM4"/>
<dbReference type="GO" id="GO:0006412">
    <property type="term" value="P:translation"/>
    <property type="evidence" value="ECO:0007669"/>
    <property type="project" value="TreeGrafter"/>
</dbReference>
<dbReference type="PANTHER" id="PTHR21338:SF0">
    <property type="entry name" value="LARGE RIBOSOMAL SUBUNIT PROTEIN ML41"/>
    <property type="match status" value="1"/>
</dbReference>
<organism evidence="8 9">
    <name type="scientific">Armillaria borealis</name>
    <dbReference type="NCBI Taxonomy" id="47425"/>
    <lineage>
        <taxon>Eukaryota</taxon>
        <taxon>Fungi</taxon>
        <taxon>Dikarya</taxon>
        <taxon>Basidiomycota</taxon>
        <taxon>Agaricomycotina</taxon>
        <taxon>Agaricomycetes</taxon>
        <taxon>Agaricomycetidae</taxon>
        <taxon>Agaricales</taxon>
        <taxon>Marasmiineae</taxon>
        <taxon>Physalacriaceae</taxon>
        <taxon>Armillaria</taxon>
    </lineage>
</organism>
<evidence type="ECO:0000256" key="3">
    <source>
        <dbReference type="ARBA" id="ARBA00022946"/>
    </source>
</evidence>
<feature type="region of interest" description="Disordered" evidence="7">
    <location>
        <begin position="116"/>
        <end position="161"/>
    </location>
</feature>
<comment type="subcellular location">
    <subcellularLocation>
        <location evidence="1">Mitochondrion</location>
    </subcellularLocation>
</comment>
<evidence type="ECO:0008006" key="10">
    <source>
        <dbReference type="Google" id="ProtNLM"/>
    </source>
</evidence>
<dbReference type="EMBL" id="JAUEPT010000037">
    <property type="protein sequence ID" value="KAK0439530.1"/>
    <property type="molecule type" value="Genomic_DNA"/>
</dbReference>
<comment type="similarity">
    <text evidence="2">Belongs to the mitochondrion-specific ribosomal protein mL41 family.</text>
</comment>